<dbReference type="GO" id="GO:0003700">
    <property type="term" value="F:DNA-binding transcription factor activity"/>
    <property type="evidence" value="ECO:0007669"/>
    <property type="project" value="TreeGrafter"/>
</dbReference>
<sequence length="218" mass="24054">MKSQVKRVPNARGQGERLRQEILGAATRILEETGREDALSLRGIAREVGISAPSAYRHFKNKADLVTTVLDATYRALAVAMSEAGESAAAAGADPWGRVRATVTAYRRFAIDKPRRYRLMFSLEYEPDRPPATDHHPIGTMLQAWTDTTDAYLAEVAPSRRSEAQDLGIHLWTALHGQLVLWHTLPSPAAGNETILIELEESLLRRLLPAPQAPSPTE</sequence>
<dbReference type="Pfam" id="PF13305">
    <property type="entry name" value="TetR_C_33"/>
    <property type="match status" value="1"/>
</dbReference>
<dbReference type="InterPro" id="IPR050109">
    <property type="entry name" value="HTH-type_TetR-like_transc_reg"/>
</dbReference>
<dbReference type="EMBL" id="BMVU01000119">
    <property type="protein sequence ID" value="GGY17592.1"/>
    <property type="molecule type" value="Genomic_DNA"/>
</dbReference>
<dbReference type="PROSITE" id="PS50977">
    <property type="entry name" value="HTH_TETR_2"/>
    <property type="match status" value="1"/>
</dbReference>
<dbReference type="PANTHER" id="PTHR30055">
    <property type="entry name" value="HTH-TYPE TRANSCRIPTIONAL REGULATOR RUTR"/>
    <property type="match status" value="1"/>
</dbReference>
<dbReference type="AlphaFoldDB" id="A0A918UAI8"/>
<protein>
    <submittedName>
        <fullName evidence="6">TetR family transcriptional regulator</fullName>
    </submittedName>
</protein>
<evidence type="ECO:0000313" key="7">
    <source>
        <dbReference type="Proteomes" id="UP000619244"/>
    </source>
</evidence>
<evidence type="ECO:0000256" key="1">
    <source>
        <dbReference type="ARBA" id="ARBA00023015"/>
    </source>
</evidence>
<feature type="DNA-binding region" description="H-T-H motif" evidence="4">
    <location>
        <begin position="40"/>
        <end position="59"/>
    </location>
</feature>
<organism evidence="6 7">
    <name type="scientific">Streptomyces minutiscleroticus</name>
    <dbReference type="NCBI Taxonomy" id="68238"/>
    <lineage>
        <taxon>Bacteria</taxon>
        <taxon>Bacillati</taxon>
        <taxon>Actinomycetota</taxon>
        <taxon>Actinomycetes</taxon>
        <taxon>Kitasatosporales</taxon>
        <taxon>Streptomycetaceae</taxon>
        <taxon>Streptomyces</taxon>
    </lineage>
</organism>
<gene>
    <name evidence="6" type="ORF">GCM10010358_81260</name>
</gene>
<name>A0A918UAI8_9ACTN</name>
<dbReference type="InterPro" id="IPR036271">
    <property type="entry name" value="Tet_transcr_reg_TetR-rel_C_sf"/>
</dbReference>
<keyword evidence="7" id="KW-1185">Reference proteome</keyword>
<accession>A0A918UAI8</accession>
<proteinExistence type="predicted"/>
<keyword evidence="3" id="KW-0804">Transcription</keyword>
<dbReference type="InterPro" id="IPR025996">
    <property type="entry name" value="MT1864/Rv1816-like_C"/>
</dbReference>
<dbReference type="InterPro" id="IPR001647">
    <property type="entry name" value="HTH_TetR"/>
</dbReference>
<evidence type="ECO:0000259" key="5">
    <source>
        <dbReference type="PROSITE" id="PS50977"/>
    </source>
</evidence>
<dbReference type="PANTHER" id="PTHR30055:SF234">
    <property type="entry name" value="HTH-TYPE TRANSCRIPTIONAL REGULATOR BETI"/>
    <property type="match status" value="1"/>
</dbReference>
<dbReference type="Gene3D" id="1.10.357.10">
    <property type="entry name" value="Tetracycline Repressor, domain 2"/>
    <property type="match status" value="1"/>
</dbReference>
<keyword evidence="2 4" id="KW-0238">DNA-binding</keyword>
<comment type="caution">
    <text evidence="6">The sequence shown here is derived from an EMBL/GenBank/DDBJ whole genome shotgun (WGS) entry which is preliminary data.</text>
</comment>
<dbReference type="Proteomes" id="UP000619244">
    <property type="component" value="Unassembled WGS sequence"/>
</dbReference>
<dbReference type="SUPFAM" id="SSF48498">
    <property type="entry name" value="Tetracyclin repressor-like, C-terminal domain"/>
    <property type="match status" value="1"/>
</dbReference>
<dbReference type="SUPFAM" id="SSF46689">
    <property type="entry name" value="Homeodomain-like"/>
    <property type="match status" value="1"/>
</dbReference>
<keyword evidence="1" id="KW-0805">Transcription regulation</keyword>
<evidence type="ECO:0000256" key="3">
    <source>
        <dbReference type="ARBA" id="ARBA00023163"/>
    </source>
</evidence>
<evidence type="ECO:0000256" key="4">
    <source>
        <dbReference type="PROSITE-ProRule" id="PRU00335"/>
    </source>
</evidence>
<dbReference type="Pfam" id="PF00440">
    <property type="entry name" value="TetR_N"/>
    <property type="match status" value="1"/>
</dbReference>
<dbReference type="InterPro" id="IPR009057">
    <property type="entry name" value="Homeodomain-like_sf"/>
</dbReference>
<reference evidence="6" key="1">
    <citation type="journal article" date="2014" name="Int. J. Syst. Evol. Microbiol.">
        <title>Complete genome sequence of Corynebacterium casei LMG S-19264T (=DSM 44701T), isolated from a smear-ripened cheese.</title>
        <authorList>
            <consortium name="US DOE Joint Genome Institute (JGI-PGF)"/>
            <person name="Walter F."/>
            <person name="Albersmeier A."/>
            <person name="Kalinowski J."/>
            <person name="Ruckert C."/>
        </authorList>
    </citation>
    <scope>NUCLEOTIDE SEQUENCE</scope>
    <source>
        <strain evidence="6">JCM 4790</strain>
    </source>
</reference>
<feature type="domain" description="HTH tetR-type" evidence="5">
    <location>
        <begin position="16"/>
        <end position="77"/>
    </location>
</feature>
<dbReference type="GO" id="GO:0000976">
    <property type="term" value="F:transcription cis-regulatory region binding"/>
    <property type="evidence" value="ECO:0007669"/>
    <property type="project" value="TreeGrafter"/>
</dbReference>
<evidence type="ECO:0000256" key="2">
    <source>
        <dbReference type="ARBA" id="ARBA00023125"/>
    </source>
</evidence>
<reference evidence="6" key="2">
    <citation type="submission" date="2020-09" db="EMBL/GenBank/DDBJ databases">
        <authorList>
            <person name="Sun Q."/>
            <person name="Ohkuma M."/>
        </authorList>
    </citation>
    <scope>NUCLEOTIDE SEQUENCE</scope>
    <source>
        <strain evidence="6">JCM 4790</strain>
    </source>
</reference>
<evidence type="ECO:0000313" key="6">
    <source>
        <dbReference type="EMBL" id="GGY17592.1"/>
    </source>
</evidence>
<dbReference type="RefSeq" id="WP_190195267.1">
    <property type="nucleotide sequence ID" value="NZ_BMVU01000119.1"/>
</dbReference>